<accession>A0AAX3T184</accession>
<gene>
    <name evidence="1" type="ORF">M0C40_03120</name>
</gene>
<evidence type="ECO:0000313" key="2">
    <source>
        <dbReference type="Proteomes" id="UP001214629"/>
    </source>
</evidence>
<reference evidence="1 2" key="1">
    <citation type="submission" date="2022-04" db="EMBL/GenBank/DDBJ databases">
        <title>Whole genome of Spiroplasma citri.</title>
        <authorList>
            <person name="Khanchezar A."/>
            <person name="Izadpanah K."/>
            <person name="Taghavi M."/>
            <person name="Ghorbani A."/>
            <person name="Beven L."/>
        </authorList>
    </citation>
    <scope>NUCLEOTIDE SEQUENCE [LARGE SCALE GENOMIC DNA]</scope>
    <source>
        <strain evidence="1 2">D4</strain>
    </source>
</reference>
<name>A0AAX3T184_SPICI</name>
<evidence type="ECO:0000313" key="1">
    <source>
        <dbReference type="EMBL" id="WFG97360.1"/>
    </source>
</evidence>
<sequence length="93" mass="11309">MKSNLTRELNKEINYYSNIDNNPQSANNWNQIKTQMDNKIKKTLNDNNDTQGWIEFLNPNYQLEKRTNGYFIKTLINIHNNQKPIWRLWDDYD</sequence>
<dbReference type="AlphaFoldDB" id="A0AAX3T184"/>
<organism evidence="1 2">
    <name type="scientific">Spiroplasma citri</name>
    <dbReference type="NCBI Taxonomy" id="2133"/>
    <lineage>
        <taxon>Bacteria</taxon>
        <taxon>Bacillati</taxon>
        <taxon>Mycoplasmatota</taxon>
        <taxon>Mollicutes</taxon>
        <taxon>Entomoplasmatales</taxon>
        <taxon>Spiroplasmataceae</taxon>
        <taxon>Spiroplasma</taxon>
    </lineage>
</organism>
<dbReference type="RefSeq" id="WP_277939478.1">
    <property type="nucleotide sequence ID" value="NZ_CP096246.1"/>
</dbReference>
<proteinExistence type="predicted"/>
<protein>
    <submittedName>
        <fullName evidence="1">Uncharacterized protein</fullName>
    </submittedName>
</protein>
<keyword evidence="2" id="KW-1185">Reference proteome</keyword>
<dbReference type="Proteomes" id="UP001214629">
    <property type="component" value="Chromosome"/>
</dbReference>
<dbReference type="EMBL" id="CP096246">
    <property type="protein sequence ID" value="WFG97360.1"/>
    <property type="molecule type" value="Genomic_DNA"/>
</dbReference>